<dbReference type="EMBL" id="CH476621">
    <property type="protein sequence ID" value="EDN91440.1"/>
    <property type="molecule type" value="Genomic_DNA"/>
</dbReference>
<gene>
    <name evidence="1" type="ORF">SS1G_00843</name>
</gene>
<dbReference type="HOGENOM" id="CLU_1489853_0_0_1"/>
<evidence type="ECO:0000313" key="2">
    <source>
        <dbReference type="Proteomes" id="UP000001312"/>
    </source>
</evidence>
<dbReference type="AlphaFoldDB" id="A7E6B8"/>
<proteinExistence type="predicted"/>
<name>A7E6B8_SCLS1</name>
<dbReference type="STRING" id="665079.A7E6B8"/>
<dbReference type="GeneID" id="5494584"/>
<reference evidence="2" key="1">
    <citation type="journal article" date="2011" name="PLoS Genet.">
        <title>Genomic analysis of the necrotrophic fungal pathogens Sclerotinia sclerotiorum and Botrytis cinerea.</title>
        <authorList>
            <person name="Amselem J."/>
            <person name="Cuomo C.A."/>
            <person name="van Kan J.A."/>
            <person name="Viaud M."/>
            <person name="Benito E.P."/>
            <person name="Couloux A."/>
            <person name="Coutinho P.M."/>
            <person name="de Vries R.P."/>
            <person name="Dyer P.S."/>
            <person name="Fillinger S."/>
            <person name="Fournier E."/>
            <person name="Gout L."/>
            <person name="Hahn M."/>
            <person name="Kohn L."/>
            <person name="Lapalu N."/>
            <person name="Plummer K.M."/>
            <person name="Pradier J.M."/>
            <person name="Quevillon E."/>
            <person name="Sharon A."/>
            <person name="Simon A."/>
            <person name="ten Have A."/>
            <person name="Tudzynski B."/>
            <person name="Tudzynski P."/>
            <person name="Wincker P."/>
            <person name="Andrew M."/>
            <person name="Anthouard V."/>
            <person name="Beever R.E."/>
            <person name="Beffa R."/>
            <person name="Benoit I."/>
            <person name="Bouzid O."/>
            <person name="Brault B."/>
            <person name="Chen Z."/>
            <person name="Choquer M."/>
            <person name="Collemare J."/>
            <person name="Cotton P."/>
            <person name="Danchin E.G."/>
            <person name="Da Silva C."/>
            <person name="Gautier A."/>
            <person name="Giraud C."/>
            <person name="Giraud T."/>
            <person name="Gonzalez C."/>
            <person name="Grossetete S."/>
            <person name="Guldener U."/>
            <person name="Henrissat B."/>
            <person name="Howlett B.J."/>
            <person name="Kodira C."/>
            <person name="Kretschmer M."/>
            <person name="Lappartient A."/>
            <person name="Leroch M."/>
            <person name="Levis C."/>
            <person name="Mauceli E."/>
            <person name="Neuveglise C."/>
            <person name="Oeser B."/>
            <person name="Pearson M."/>
            <person name="Poulain J."/>
            <person name="Poussereau N."/>
            <person name="Quesneville H."/>
            <person name="Rascle C."/>
            <person name="Schumacher J."/>
            <person name="Segurens B."/>
            <person name="Sexton A."/>
            <person name="Silva E."/>
            <person name="Sirven C."/>
            <person name="Soanes D.M."/>
            <person name="Talbot N.J."/>
            <person name="Templeton M."/>
            <person name="Yandava C."/>
            <person name="Yarden O."/>
            <person name="Zeng Q."/>
            <person name="Rollins J.A."/>
            <person name="Lebrun M.H."/>
            <person name="Dickman M."/>
        </authorList>
    </citation>
    <scope>NUCLEOTIDE SEQUENCE [LARGE SCALE GENOMIC DNA]</scope>
    <source>
        <strain evidence="2">ATCC 18683 / 1980 / Ss-1</strain>
    </source>
</reference>
<dbReference type="RefSeq" id="XP_001598754.1">
    <property type="nucleotide sequence ID" value="XM_001598704.1"/>
</dbReference>
<protein>
    <submittedName>
        <fullName evidence="1">Uncharacterized protein</fullName>
    </submittedName>
</protein>
<dbReference type="KEGG" id="ssl:SS1G_00843"/>
<keyword evidence="2" id="KW-1185">Reference proteome</keyword>
<dbReference type="InParanoid" id="A7E6B8"/>
<accession>A7E6B8</accession>
<evidence type="ECO:0000313" key="1">
    <source>
        <dbReference type="EMBL" id="EDN91440.1"/>
    </source>
</evidence>
<organism evidence="1 2">
    <name type="scientific">Sclerotinia sclerotiorum (strain ATCC 18683 / 1980 / Ss-1)</name>
    <name type="common">White mold</name>
    <name type="synonym">Whetzelinia sclerotiorum</name>
    <dbReference type="NCBI Taxonomy" id="665079"/>
    <lineage>
        <taxon>Eukaryota</taxon>
        <taxon>Fungi</taxon>
        <taxon>Dikarya</taxon>
        <taxon>Ascomycota</taxon>
        <taxon>Pezizomycotina</taxon>
        <taxon>Leotiomycetes</taxon>
        <taxon>Helotiales</taxon>
        <taxon>Sclerotiniaceae</taxon>
        <taxon>Sclerotinia</taxon>
    </lineage>
</organism>
<sequence>MAARILHHLYYLGGNAVPCSIICSLVDPLDLIVVMCILKGNFLVREDDAEGTYNMHPLVFLSLKKIITGERPETDGSDIEQELEWYTQAVIAFGNHYPDPNSKNREWWKNCFERLLSDGSEKSDSVRIALALVYNKESKHLTYTEEQPDELWKKRVEGILYLSEGTQQIRCCRSVSPDSQD</sequence>
<dbReference type="Proteomes" id="UP000001312">
    <property type="component" value="Unassembled WGS sequence"/>
</dbReference>